<dbReference type="Pfam" id="PF01381">
    <property type="entry name" value="HTH_3"/>
    <property type="match status" value="1"/>
</dbReference>
<dbReference type="PROSITE" id="PS50943">
    <property type="entry name" value="HTH_CROC1"/>
    <property type="match status" value="1"/>
</dbReference>
<reference evidence="2 3" key="1">
    <citation type="journal article" date="2021" name="Microorganisms">
        <title>Genome Evolution of Filamentous Cyanobacterium Nostoc Species: From Facultative Symbiosis to Free Living.</title>
        <authorList>
            <person name="Huo D."/>
            <person name="Li H."/>
            <person name="Cai F."/>
            <person name="Guo X."/>
            <person name="Qiao Z."/>
            <person name="Wang W."/>
            <person name="Yu G."/>
            <person name="Li R."/>
        </authorList>
    </citation>
    <scope>NUCLEOTIDE SEQUENCE [LARGE SCALE GENOMIC DNA]</scope>
    <source>
        <strain evidence="2 3">CHAB 5714</strain>
    </source>
</reference>
<sequence>MQSQHYLLMLVFFIEDSAMNPAQCRAARAMLEWTQPELAKEAGVSASTIRDFEASRRIPIANNLAAIERALVDAGVLFIDPNGNGPGVRLRDR</sequence>
<evidence type="ECO:0000313" key="3">
    <source>
        <dbReference type="Proteomes" id="UP001199525"/>
    </source>
</evidence>
<dbReference type="SMART" id="SM00530">
    <property type="entry name" value="HTH_XRE"/>
    <property type="match status" value="1"/>
</dbReference>
<organism evidence="2 3">
    <name type="scientific">Nostoc favosum CHAB5714</name>
    <dbReference type="NCBI Taxonomy" id="2780399"/>
    <lineage>
        <taxon>Bacteria</taxon>
        <taxon>Bacillati</taxon>
        <taxon>Cyanobacteriota</taxon>
        <taxon>Cyanophyceae</taxon>
        <taxon>Nostocales</taxon>
        <taxon>Nostocaceae</taxon>
        <taxon>Nostoc</taxon>
        <taxon>Nostoc favosum</taxon>
    </lineage>
</organism>
<protein>
    <submittedName>
        <fullName evidence="2">Helix-turn-helix domain-containing protein</fullName>
    </submittedName>
</protein>
<dbReference type="Gene3D" id="1.10.260.40">
    <property type="entry name" value="lambda repressor-like DNA-binding domains"/>
    <property type="match status" value="1"/>
</dbReference>
<dbReference type="CDD" id="cd00093">
    <property type="entry name" value="HTH_XRE"/>
    <property type="match status" value="1"/>
</dbReference>
<name>A0ABS8IJJ3_9NOSO</name>
<dbReference type="InterPro" id="IPR010982">
    <property type="entry name" value="Lambda_DNA-bd_dom_sf"/>
</dbReference>
<comment type="caution">
    <text evidence="2">The sequence shown here is derived from an EMBL/GenBank/DDBJ whole genome shotgun (WGS) entry which is preliminary data.</text>
</comment>
<proteinExistence type="predicted"/>
<dbReference type="InterPro" id="IPR001387">
    <property type="entry name" value="Cro/C1-type_HTH"/>
</dbReference>
<gene>
    <name evidence="2" type="ORF">LC586_34545</name>
</gene>
<feature type="domain" description="HTH cro/C1-type" evidence="1">
    <location>
        <begin position="25"/>
        <end position="77"/>
    </location>
</feature>
<keyword evidence="3" id="KW-1185">Reference proteome</keyword>
<evidence type="ECO:0000259" key="1">
    <source>
        <dbReference type="PROSITE" id="PS50943"/>
    </source>
</evidence>
<dbReference type="Proteomes" id="UP001199525">
    <property type="component" value="Unassembled WGS sequence"/>
</dbReference>
<accession>A0ABS8IJJ3</accession>
<evidence type="ECO:0000313" key="2">
    <source>
        <dbReference type="EMBL" id="MCC5604151.1"/>
    </source>
</evidence>
<dbReference type="SUPFAM" id="SSF47413">
    <property type="entry name" value="lambda repressor-like DNA-binding domains"/>
    <property type="match status" value="1"/>
</dbReference>
<dbReference type="EMBL" id="JAIVFQ010000111">
    <property type="protein sequence ID" value="MCC5604151.1"/>
    <property type="molecule type" value="Genomic_DNA"/>
</dbReference>